<dbReference type="OrthoDB" id="122255at2759"/>
<evidence type="ECO:0000313" key="6">
    <source>
        <dbReference type="Proteomes" id="UP000435112"/>
    </source>
</evidence>
<evidence type="ECO:0000313" key="2">
    <source>
        <dbReference type="EMBL" id="KAE9047592.1"/>
    </source>
</evidence>
<dbReference type="EMBL" id="QXFU01000165">
    <property type="protein sequence ID" value="KAE9041736.1"/>
    <property type="molecule type" value="Genomic_DNA"/>
</dbReference>
<name>A0A6A3NL52_9STRA</name>
<proteinExistence type="predicted"/>
<accession>A0A6A3NL52</accession>
<comment type="caution">
    <text evidence="1">The sequence shown here is derived from an EMBL/GenBank/DDBJ whole genome shotgun (WGS) entry which is preliminary data.</text>
</comment>
<evidence type="ECO:0000313" key="3">
    <source>
        <dbReference type="EMBL" id="KAE9352465.1"/>
    </source>
</evidence>
<evidence type="ECO:0000313" key="4">
    <source>
        <dbReference type="Proteomes" id="UP000429607"/>
    </source>
</evidence>
<keyword evidence="5" id="KW-1185">Reference proteome</keyword>
<sequence>MIVDALIIEGKSAMFLVGKEWMLKKGVRIDFVSCEMKWYQGGLKKVVPFQCSKYTGGRTARARLVRRARVRTGPRHNVKLAVSAPDGTAGLFLPDRRVEPHLFMAPTLTEAR</sequence>
<dbReference type="EMBL" id="QXFT01000165">
    <property type="protein sequence ID" value="KAE9352465.1"/>
    <property type="molecule type" value="Genomic_DNA"/>
</dbReference>
<dbReference type="EMBL" id="QXFV01000164">
    <property type="protein sequence ID" value="KAE9047592.1"/>
    <property type="molecule type" value="Genomic_DNA"/>
</dbReference>
<organism evidence="1 6">
    <name type="scientific">Phytophthora rubi</name>
    <dbReference type="NCBI Taxonomy" id="129364"/>
    <lineage>
        <taxon>Eukaryota</taxon>
        <taxon>Sar</taxon>
        <taxon>Stramenopiles</taxon>
        <taxon>Oomycota</taxon>
        <taxon>Peronosporomycetes</taxon>
        <taxon>Peronosporales</taxon>
        <taxon>Peronosporaceae</taxon>
        <taxon>Phytophthora</taxon>
    </lineage>
</organism>
<dbReference type="Proteomes" id="UP000434957">
    <property type="component" value="Unassembled WGS sequence"/>
</dbReference>
<evidence type="ECO:0000313" key="5">
    <source>
        <dbReference type="Proteomes" id="UP000434957"/>
    </source>
</evidence>
<dbReference type="Proteomes" id="UP000429607">
    <property type="component" value="Unassembled WGS sequence"/>
</dbReference>
<protein>
    <submittedName>
        <fullName evidence="1">Uncharacterized protein</fullName>
    </submittedName>
</protein>
<evidence type="ECO:0000313" key="1">
    <source>
        <dbReference type="EMBL" id="KAE9041736.1"/>
    </source>
</evidence>
<reference evidence="4 6" key="1">
    <citation type="submission" date="2018-09" db="EMBL/GenBank/DDBJ databases">
        <title>Genomic investigation of the strawberry pathogen Phytophthora fragariae indicates pathogenicity is determined by transcriptional variation in three key races.</title>
        <authorList>
            <person name="Adams T.M."/>
            <person name="Armitage A.D."/>
            <person name="Sobczyk M.K."/>
            <person name="Bates H.J."/>
            <person name="Dunwell J.M."/>
            <person name="Nellist C.F."/>
            <person name="Harrison R.J."/>
        </authorList>
    </citation>
    <scope>NUCLEOTIDE SEQUENCE [LARGE SCALE GENOMIC DNA]</scope>
    <source>
        <strain evidence="2 4">SCRP249</strain>
        <strain evidence="1 6">SCRP324</strain>
        <strain evidence="3 5">SCRP333</strain>
    </source>
</reference>
<gene>
    <name evidence="2" type="ORF">PR001_g4154</name>
    <name evidence="1" type="ORF">PR002_g4291</name>
    <name evidence="3" type="ORF">PR003_g4378</name>
</gene>
<dbReference type="Proteomes" id="UP000435112">
    <property type="component" value="Unassembled WGS sequence"/>
</dbReference>
<dbReference type="AlphaFoldDB" id="A0A6A3NL52"/>